<protein>
    <submittedName>
        <fullName evidence="3">Group II intron-encoded protein LtrA</fullName>
    </submittedName>
</protein>
<dbReference type="KEGG" id="knv:Pan216_21850"/>
<dbReference type="InterPro" id="IPR000477">
    <property type="entry name" value="RT_dom"/>
</dbReference>
<dbReference type="SUPFAM" id="SSF56672">
    <property type="entry name" value="DNA/RNA polymerases"/>
    <property type="match status" value="1"/>
</dbReference>
<dbReference type="OrthoDB" id="258234at2"/>
<dbReference type="InterPro" id="IPR051083">
    <property type="entry name" value="GrpII_Intron_Splice-Mob/Def"/>
</dbReference>
<dbReference type="PANTHER" id="PTHR34047:SF8">
    <property type="entry name" value="PROTEIN YKFC"/>
    <property type="match status" value="1"/>
</dbReference>
<evidence type="ECO:0000256" key="1">
    <source>
        <dbReference type="ARBA" id="ARBA00034120"/>
    </source>
</evidence>
<dbReference type="PANTHER" id="PTHR34047">
    <property type="entry name" value="NUCLEAR INTRON MATURASE 1, MITOCHONDRIAL-RELATED"/>
    <property type="match status" value="1"/>
</dbReference>
<dbReference type="Pfam" id="PF00078">
    <property type="entry name" value="RVT_1"/>
    <property type="match status" value="1"/>
</dbReference>
<proteinExistence type="inferred from homology"/>
<dbReference type="AlphaFoldDB" id="A0A518B2W7"/>
<evidence type="ECO:0000313" key="4">
    <source>
        <dbReference type="Proteomes" id="UP000317093"/>
    </source>
</evidence>
<comment type="similarity">
    <text evidence="1">Belongs to the bacterial reverse transcriptase family.</text>
</comment>
<feature type="domain" description="Reverse transcriptase" evidence="2">
    <location>
        <begin position="1"/>
        <end position="179"/>
    </location>
</feature>
<dbReference type="Proteomes" id="UP000317093">
    <property type="component" value="Chromosome"/>
</dbReference>
<reference evidence="3 4" key="1">
    <citation type="submission" date="2019-02" db="EMBL/GenBank/DDBJ databases">
        <title>Deep-cultivation of Planctomycetes and their phenomic and genomic characterization uncovers novel biology.</title>
        <authorList>
            <person name="Wiegand S."/>
            <person name="Jogler M."/>
            <person name="Boedeker C."/>
            <person name="Pinto D."/>
            <person name="Vollmers J."/>
            <person name="Rivas-Marin E."/>
            <person name="Kohn T."/>
            <person name="Peeters S.H."/>
            <person name="Heuer A."/>
            <person name="Rast P."/>
            <person name="Oberbeckmann S."/>
            <person name="Bunk B."/>
            <person name="Jeske O."/>
            <person name="Meyerdierks A."/>
            <person name="Storesund J.E."/>
            <person name="Kallscheuer N."/>
            <person name="Luecker S."/>
            <person name="Lage O.M."/>
            <person name="Pohl T."/>
            <person name="Merkel B.J."/>
            <person name="Hornburger P."/>
            <person name="Mueller R.-W."/>
            <person name="Bruemmer F."/>
            <person name="Labrenz M."/>
            <person name="Spormann A.M."/>
            <person name="Op den Camp H."/>
            <person name="Overmann J."/>
            <person name="Amann R."/>
            <person name="Jetten M.S.M."/>
            <person name="Mascher T."/>
            <person name="Medema M.H."/>
            <person name="Devos D.P."/>
            <person name="Kaster A.-K."/>
            <person name="Ovreas L."/>
            <person name="Rohde M."/>
            <person name="Galperin M.Y."/>
            <person name="Jogler C."/>
        </authorList>
    </citation>
    <scope>NUCLEOTIDE SEQUENCE [LARGE SCALE GENOMIC DNA]</scope>
    <source>
        <strain evidence="3 4">Pan216</strain>
    </source>
</reference>
<gene>
    <name evidence="3" type="primary">ltrA_1</name>
    <name evidence="3" type="ORF">Pan216_21850</name>
</gene>
<organism evidence="3 4">
    <name type="scientific">Kolteria novifilia</name>
    <dbReference type="NCBI Taxonomy" id="2527975"/>
    <lineage>
        <taxon>Bacteria</taxon>
        <taxon>Pseudomonadati</taxon>
        <taxon>Planctomycetota</taxon>
        <taxon>Planctomycetia</taxon>
        <taxon>Kolteriales</taxon>
        <taxon>Kolteriaceae</taxon>
        <taxon>Kolteria</taxon>
    </lineage>
</organism>
<accession>A0A518B2W7</accession>
<sequence>MNFLRTQLLTISPNWIVEADIKGFFDNVDHDWLVKFLAHRIGDKRVLRLVRRMLRAGVMEDGSLQIDDQGTPQGGVASPLLANVYLHYALDLWFERRFRAACRGHAKLIRYADDFVVCFQRESDARRFMNELPDRLAQFGLEIEPTKTKLLAFGPQASSHAKHMGRRKPETFDFLGFTHYCSRSRNGRRFRMKRVTSRKKFRQKLAAFKEWLKSIRSRMPTRYVWELACAKLRGHYAYYGVTDNHPGIARFAYAVRRLLQKWLRRRGDKRRMNWEKFHLMERRFPLPSPRITVSLF</sequence>
<dbReference type="CDD" id="cd01651">
    <property type="entry name" value="RT_G2_intron"/>
    <property type="match status" value="1"/>
</dbReference>
<dbReference type="InterPro" id="IPR043502">
    <property type="entry name" value="DNA/RNA_pol_sf"/>
</dbReference>
<name>A0A518B2W7_9BACT</name>
<evidence type="ECO:0000259" key="2">
    <source>
        <dbReference type="PROSITE" id="PS50878"/>
    </source>
</evidence>
<evidence type="ECO:0000313" key="3">
    <source>
        <dbReference type="EMBL" id="QDU61330.1"/>
    </source>
</evidence>
<keyword evidence="4" id="KW-1185">Reference proteome</keyword>
<dbReference type="EMBL" id="CP036279">
    <property type="protein sequence ID" value="QDU61330.1"/>
    <property type="molecule type" value="Genomic_DNA"/>
</dbReference>
<dbReference type="PROSITE" id="PS50878">
    <property type="entry name" value="RT_POL"/>
    <property type="match status" value="1"/>
</dbReference>